<dbReference type="PANTHER" id="PTHR15069">
    <property type="entry name" value="PROTEASOME ASSEMBLY CHAPERONE 1"/>
    <property type="match status" value="1"/>
</dbReference>
<dbReference type="RefSeq" id="XP_011298601.1">
    <property type="nucleotide sequence ID" value="XM_011300299.1"/>
</dbReference>
<comment type="similarity">
    <text evidence="1">Belongs to the PSMG1 family.</text>
</comment>
<sequence>MSELFAEVVHPSSRAFWNEEDESEIEDNVSFTVDWTESSPEKIKTLIIAETSFIKDFVDKCVLQDHKSICSIKYSGSKESSKIYQLSNDSFLCLVDPQVNLTAAGDFIESISPILSKSENIIAITCNHVSQLKCGENTPEFSFMRSLSTRAAPEGQKKLFPLLSQPNIVAGVAAGALSYAETTSLPGTLAILYLEGFELDSESVEPLQALFTHLSVPLKPFHATSHLFLDKGNLYM</sequence>
<dbReference type="GO" id="GO:0005783">
    <property type="term" value="C:endoplasmic reticulum"/>
    <property type="evidence" value="ECO:0007669"/>
    <property type="project" value="InterPro"/>
</dbReference>
<reference evidence="5" key="1">
    <citation type="submission" date="2025-08" db="UniProtKB">
        <authorList>
            <consortium name="RefSeq"/>
        </authorList>
    </citation>
    <scope>IDENTIFICATION</scope>
    <source>
        <strain evidence="5">USDA-PBARC FA_bdor</strain>
        <tissue evidence="5">Whole organism</tissue>
    </source>
</reference>
<evidence type="ECO:0000313" key="5">
    <source>
        <dbReference type="RefSeq" id="XP_011298601.1"/>
    </source>
</evidence>
<dbReference type="CTD" id="8624"/>
<gene>
    <name evidence="5" type="primary">PSMG1</name>
</gene>
<evidence type="ECO:0000256" key="2">
    <source>
        <dbReference type="ARBA" id="ARBA00019180"/>
    </source>
</evidence>
<dbReference type="Pfam" id="PF16094">
    <property type="entry name" value="PAC1"/>
    <property type="match status" value="1"/>
</dbReference>
<dbReference type="GO" id="GO:0080129">
    <property type="term" value="P:proteasome core complex assembly"/>
    <property type="evidence" value="ECO:0007669"/>
    <property type="project" value="TreeGrafter"/>
</dbReference>
<dbReference type="KEGG" id="fas:105263832"/>
<accession>A0A9R1TUF1</accession>
<keyword evidence="3" id="KW-0143">Chaperone</keyword>
<dbReference type="PANTHER" id="PTHR15069:SF1">
    <property type="entry name" value="PROTEASOME ASSEMBLY CHAPERONE 1"/>
    <property type="match status" value="1"/>
</dbReference>
<dbReference type="InterPro" id="IPR016565">
    <property type="entry name" value="Proteasome_assmbl_chp_1"/>
</dbReference>
<protein>
    <recommendedName>
        <fullName evidence="2">Proteasome assembly chaperone 1</fullName>
    </recommendedName>
</protein>
<dbReference type="AlphaFoldDB" id="A0A9R1TUF1"/>
<organism evidence="4 5">
    <name type="scientific">Fopius arisanus</name>
    <dbReference type="NCBI Taxonomy" id="64838"/>
    <lineage>
        <taxon>Eukaryota</taxon>
        <taxon>Metazoa</taxon>
        <taxon>Ecdysozoa</taxon>
        <taxon>Arthropoda</taxon>
        <taxon>Hexapoda</taxon>
        <taxon>Insecta</taxon>
        <taxon>Pterygota</taxon>
        <taxon>Neoptera</taxon>
        <taxon>Endopterygota</taxon>
        <taxon>Hymenoptera</taxon>
        <taxon>Apocrita</taxon>
        <taxon>Ichneumonoidea</taxon>
        <taxon>Braconidae</taxon>
        <taxon>Opiinae</taxon>
        <taxon>Fopius</taxon>
    </lineage>
</organism>
<dbReference type="OrthoDB" id="17536at2759"/>
<dbReference type="GeneID" id="105263832"/>
<keyword evidence="4" id="KW-1185">Reference proteome</keyword>
<evidence type="ECO:0000313" key="4">
    <source>
        <dbReference type="Proteomes" id="UP000694866"/>
    </source>
</evidence>
<evidence type="ECO:0000256" key="3">
    <source>
        <dbReference type="ARBA" id="ARBA00023186"/>
    </source>
</evidence>
<dbReference type="GO" id="GO:0070628">
    <property type="term" value="F:proteasome binding"/>
    <property type="evidence" value="ECO:0007669"/>
    <property type="project" value="TreeGrafter"/>
</dbReference>
<proteinExistence type="inferred from homology"/>
<name>A0A9R1TUF1_9HYME</name>
<evidence type="ECO:0000256" key="1">
    <source>
        <dbReference type="ARBA" id="ARBA00005261"/>
    </source>
</evidence>
<dbReference type="Proteomes" id="UP000694866">
    <property type="component" value="Unplaced"/>
</dbReference>